<evidence type="ECO:0000313" key="10">
    <source>
        <dbReference type="Proteomes" id="UP000830167"/>
    </source>
</evidence>
<keyword evidence="2 7" id="KW-0813">Transport</keyword>
<dbReference type="InterPro" id="IPR000515">
    <property type="entry name" value="MetI-like"/>
</dbReference>
<dbReference type="PROSITE" id="PS50928">
    <property type="entry name" value="ABC_TM1"/>
    <property type="match status" value="1"/>
</dbReference>
<feature type="transmembrane region" description="Helical" evidence="7">
    <location>
        <begin position="142"/>
        <end position="160"/>
    </location>
</feature>
<comment type="subcellular location">
    <subcellularLocation>
        <location evidence="1 7">Cell membrane</location>
        <topology evidence="1 7">Multi-pass membrane protein</topology>
    </subcellularLocation>
</comment>
<dbReference type="Gene3D" id="1.10.3720.10">
    <property type="entry name" value="MetI-like"/>
    <property type="match status" value="1"/>
</dbReference>
<feature type="transmembrane region" description="Helical" evidence="7">
    <location>
        <begin position="71"/>
        <end position="94"/>
    </location>
</feature>
<keyword evidence="4 7" id="KW-0812">Transmembrane</keyword>
<protein>
    <submittedName>
        <fullName evidence="9">Carbohydrate ABC transporter permease</fullName>
    </submittedName>
</protein>
<evidence type="ECO:0000259" key="8">
    <source>
        <dbReference type="PROSITE" id="PS50928"/>
    </source>
</evidence>
<feature type="transmembrane region" description="Helical" evidence="7">
    <location>
        <begin position="106"/>
        <end position="127"/>
    </location>
</feature>
<sequence length="276" mass="30639">MSRTGITPKIITYLFLSLSLLVSVYPFYWMVIGSTLDGSTIFHLPPHLLPGGHFIQNLQGLEAAGPVWTTLWNSLFIAIVYTVATLYLSAIAGYSFAKYEFKGKQILFLVVLVTMMLPQQVTLIPLFKMMSVFGWQNQPQSVILPSLANAFGVFFMRQNMMNVPTDMIEAARIDGCGELSIFHRIILPTTYPALSALAILSFIQQWGNFMWPLVILQNQSSTTLPVFLSMLVQPGQVIHYGQVLTGTVVGIIPILVVFLVFQKYFVSGIYGGAVKG</sequence>
<feature type="transmembrane region" description="Helical" evidence="7">
    <location>
        <begin position="237"/>
        <end position="261"/>
    </location>
</feature>
<evidence type="ECO:0000256" key="2">
    <source>
        <dbReference type="ARBA" id="ARBA00022448"/>
    </source>
</evidence>
<organism evidence="9 10">
    <name type="scientific">Fodinisporobacter ferrooxydans</name>
    <dbReference type="NCBI Taxonomy" id="2901836"/>
    <lineage>
        <taxon>Bacteria</taxon>
        <taxon>Bacillati</taxon>
        <taxon>Bacillota</taxon>
        <taxon>Bacilli</taxon>
        <taxon>Bacillales</taxon>
        <taxon>Alicyclobacillaceae</taxon>
        <taxon>Fodinisporobacter</taxon>
    </lineage>
</organism>
<evidence type="ECO:0000313" key="9">
    <source>
        <dbReference type="EMBL" id="UOF88714.1"/>
    </source>
</evidence>
<dbReference type="RefSeq" id="WP_347435393.1">
    <property type="nucleotide sequence ID" value="NZ_CP089291.1"/>
</dbReference>
<feature type="transmembrane region" description="Helical" evidence="7">
    <location>
        <begin position="181"/>
        <end position="203"/>
    </location>
</feature>
<dbReference type="EMBL" id="CP089291">
    <property type="protein sequence ID" value="UOF88714.1"/>
    <property type="molecule type" value="Genomic_DNA"/>
</dbReference>
<dbReference type="Proteomes" id="UP000830167">
    <property type="component" value="Chromosome"/>
</dbReference>
<name>A0ABY4CFB0_9BACL</name>
<proteinExistence type="inferred from homology"/>
<evidence type="ECO:0000256" key="3">
    <source>
        <dbReference type="ARBA" id="ARBA00022475"/>
    </source>
</evidence>
<evidence type="ECO:0000256" key="7">
    <source>
        <dbReference type="RuleBase" id="RU363032"/>
    </source>
</evidence>
<evidence type="ECO:0000256" key="4">
    <source>
        <dbReference type="ARBA" id="ARBA00022692"/>
    </source>
</evidence>
<dbReference type="Pfam" id="PF00528">
    <property type="entry name" value="BPD_transp_1"/>
    <property type="match status" value="1"/>
</dbReference>
<feature type="transmembrane region" description="Helical" evidence="7">
    <location>
        <begin position="12"/>
        <end position="32"/>
    </location>
</feature>
<keyword evidence="10" id="KW-1185">Reference proteome</keyword>
<keyword evidence="3" id="KW-1003">Cell membrane</keyword>
<dbReference type="SUPFAM" id="SSF161098">
    <property type="entry name" value="MetI-like"/>
    <property type="match status" value="1"/>
</dbReference>
<dbReference type="PANTHER" id="PTHR43744">
    <property type="entry name" value="ABC TRANSPORTER PERMEASE PROTEIN MG189-RELATED-RELATED"/>
    <property type="match status" value="1"/>
</dbReference>
<evidence type="ECO:0000256" key="6">
    <source>
        <dbReference type="ARBA" id="ARBA00023136"/>
    </source>
</evidence>
<reference evidence="9" key="1">
    <citation type="submission" date="2021-12" db="EMBL/GenBank/DDBJ databases">
        <title>Alicyclobacillaceae gen. nov., sp. nov., isolated from chalcocite enrichment system.</title>
        <authorList>
            <person name="Jiang Z."/>
        </authorList>
    </citation>
    <scope>NUCLEOTIDE SEQUENCE</scope>
    <source>
        <strain evidence="9">MYW30-H2</strain>
    </source>
</reference>
<dbReference type="InterPro" id="IPR035906">
    <property type="entry name" value="MetI-like_sf"/>
</dbReference>
<keyword evidence="6 7" id="KW-0472">Membrane</keyword>
<keyword evidence="5 7" id="KW-1133">Transmembrane helix</keyword>
<gene>
    <name evidence="9" type="ORF">LSG31_12215</name>
</gene>
<evidence type="ECO:0000256" key="5">
    <source>
        <dbReference type="ARBA" id="ARBA00022989"/>
    </source>
</evidence>
<accession>A0ABY4CFB0</accession>
<comment type="similarity">
    <text evidence="7">Belongs to the binding-protein-dependent transport system permease family.</text>
</comment>
<feature type="domain" description="ABC transmembrane type-1" evidence="8">
    <location>
        <begin position="71"/>
        <end position="261"/>
    </location>
</feature>
<dbReference type="PANTHER" id="PTHR43744:SF2">
    <property type="entry name" value="ARABINOOLIGOSACCHARIDES TRANSPORT SYSTEM PERMEASE PROTEIN ARAQ"/>
    <property type="match status" value="1"/>
</dbReference>
<dbReference type="CDD" id="cd06261">
    <property type="entry name" value="TM_PBP2"/>
    <property type="match status" value="1"/>
</dbReference>
<evidence type="ECO:0000256" key="1">
    <source>
        <dbReference type="ARBA" id="ARBA00004651"/>
    </source>
</evidence>